<keyword evidence="5" id="KW-1185">Reference proteome</keyword>
<protein>
    <recommendedName>
        <fullName evidence="3">ZAD domain-containing protein</fullName>
    </recommendedName>
</protein>
<dbReference type="Pfam" id="PF07776">
    <property type="entry name" value="zf-AD"/>
    <property type="match status" value="1"/>
</dbReference>
<name>A0A9N9T9Z4_DIABA</name>
<dbReference type="AlphaFoldDB" id="A0A9N9T9Z4"/>
<dbReference type="OrthoDB" id="6784650at2759"/>
<feature type="compositionally biased region" description="Polar residues" evidence="2">
    <location>
        <begin position="772"/>
        <end position="794"/>
    </location>
</feature>
<feature type="binding site" evidence="1">
    <location>
        <position position="54"/>
    </location>
    <ligand>
        <name>Zn(2+)</name>
        <dbReference type="ChEBI" id="CHEBI:29105"/>
    </ligand>
</feature>
<feature type="region of interest" description="Disordered" evidence="2">
    <location>
        <begin position="839"/>
        <end position="858"/>
    </location>
</feature>
<feature type="binding site" evidence="1">
    <location>
        <position position="11"/>
    </location>
    <ligand>
        <name>Zn(2+)</name>
        <dbReference type="ChEBI" id="CHEBI:29105"/>
    </ligand>
</feature>
<gene>
    <name evidence="4" type="ORF">DIABBA_LOCUS12196</name>
</gene>
<dbReference type="GO" id="GO:0005634">
    <property type="term" value="C:nucleus"/>
    <property type="evidence" value="ECO:0007669"/>
    <property type="project" value="InterPro"/>
</dbReference>
<proteinExistence type="predicted"/>
<dbReference type="PROSITE" id="PS51915">
    <property type="entry name" value="ZAD"/>
    <property type="match status" value="1"/>
</dbReference>
<evidence type="ECO:0000313" key="5">
    <source>
        <dbReference type="Proteomes" id="UP001153709"/>
    </source>
</evidence>
<feature type="region of interest" description="Disordered" evidence="2">
    <location>
        <begin position="239"/>
        <end position="261"/>
    </location>
</feature>
<keyword evidence="1" id="KW-0863">Zinc-finger</keyword>
<evidence type="ECO:0000313" key="4">
    <source>
        <dbReference type="EMBL" id="CAG9839429.1"/>
    </source>
</evidence>
<dbReference type="SUPFAM" id="SSF57716">
    <property type="entry name" value="Glucocorticoid receptor-like (DNA-binding domain)"/>
    <property type="match status" value="1"/>
</dbReference>
<accession>A0A9N9T9Z4</accession>
<evidence type="ECO:0000256" key="2">
    <source>
        <dbReference type="SAM" id="MobiDB-lite"/>
    </source>
</evidence>
<feature type="compositionally biased region" description="Polar residues" evidence="2">
    <location>
        <begin position="844"/>
        <end position="858"/>
    </location>
</feature>
<feature type="region of interest" description="Disordered" evidence="2">
    <location>
        <begin position="769"/>
        <end position="794"/>
    </location>
</feature>
<keyword evidence="1" id="KW-0862">Zinc</keyword>
<feature type="binding site" evidence="1">
    <location>
        <position position="8"/>
    </location>
    <ligand>
        <name>Zn(2+)</name>
        <dbReference type="ChEBI" id="CHEBI:29105"/>
    </ligand>
</feature>
<dbReference type="Gene3D" id="3.40.1800.20">
    <property type="match status" value="1"/>
</dbReference>
<organism evidence="4 5">
    <name type="scientific">Diabrotica balteata</name>
    <name type="common">Banded cucumber beetle</name>
    <dbReference type="NCBI Taxonomy" id="107213"/>
    <lineage>
        <taxon>Eukaryota</taxon>
        <taxon>Metazoa</taxon>
        <taxon>Ecdysozoa</taxon>
        <taxon>Arthropoda</taxon>
        <taxon>Hexapoda</taxon>
        <taxon>Insecta</taxon>
        <taxon>Pterygota</taxon>
        <taxon>Neoptera</taxon>
        <taxon>Endopterygota</taxon>
        <taxon>Coleoptera</taxon>
        <taxon>Polyphaga</taxon>
        <taxon>Cucujiformia</taxon>
        <taxon>Chrysomeloidea</taxon>
        <taxon>Chrysomelidae</taxon>
        <taxon>Galerucinae</taxon>
        <taxon>Diabroticina</taxon>
        <taxon>Diabroticites</taxon>
        <taxon>Diabrotica</taxon>
    </lineage>
</organism>
<feature type="binding site" evidence="1">
    <location>
        <position position="57"/>
    </location>
    <ligand>
        <name>Zn(2+)</name>
        <dbReference type="ChEBI" id="CHEBI:29105"/>
    </ligand>
</feature>
<dbReference type="GO" id="GO:0008270">
    <property type="term" value="F:zinc ion binding"/>
    <property type="evidence" value="ECO:0007669"/>
    <property type="project" value="UniProtKB-UniRule"/>
</dbReference>
<reference evidence="4" key="1">
    <citation type="submission" date="2022-01" db="EMBL/GenBank/DDBJ databases">
        <authorList>
            <person name="King R."/>
        </authorList>
    </citation>
    <scope>NUCLEOTIDE SEQUENCE</scope>
</reference>
<evidence type="ECO:0000259" key="3">
    <source>
        <dbReference type="PROSITE" id="PS51915"/>
    </source>
</evidence>
<evidence type="ECO:0000256" key="1">
    <source>
        <dbReference type="PROSITE-ProRule" id="PRU01263"/>
    </source>
</evidence>
<dbReference type="InterPro" id="IPR012934">
    <property type="entry name" value="Znf_AD"/>
</dbReference>
<feature type="domain" description="ZAD" evidence="3">
    <location>
        <begin position="6"/>
        <end position="81"/>
    </location>
</feature>
<dbReference type="SMART" id="SM00868">
    <property type="entry name" value="zf-AD"/>
    <property type="match status" value="1"/>
</dbReference>
<dbReference type="EMBL" id="OU898283">
    <property type="protein sequence ID" value="CAG9839429.1"/>
    <property type="molecule type" value="Genomic_DNA"/>
</dbReference>
<sequence length="1068" mass="119659">MDTSTGECRLCLSQKELVLVFNCDGVGPKQMKELIFLTTGVEILEKDVVSRKICTACSQVVIKMHEFRERSIKTDKYLKEKCIQRLKATEMKIPNTNVTITTTKQLRTETLDDSYHNNHNLYQNELNEVDGSKKDENDTYSHNLNIPKKVKVHESVSELFKRHPNLKLRTDVLSFDVNPCISLELDAVEKYCSDNNINLKLATDDKNISITNNSAETSISENTSYSPDNLEIISNHLSKRKRESNESNNNNEEITVTQQSKIKRRRLSSSDFISDTDQRNPTLFETLELKPSQPSSKQTKTHKCKICLSIHKNAKTLKIHYQEHFCCSFCRARFRIVERRISHEKKCTIGHALNSRPYVELTRVDFDPNIRNKYLNCNSVINKNSLHGNEVILLSDDEEPVNKSTSITNITVVATESSSIENVTNKCLTELNNVTTYSPAKYNTFVQSPTAISNNELLSQTEVSNTTDAEVLSVQYSSTAIVRPDIRLQEDTLVDINNIKGSDNILLKDLLRHAKRVKHKLLKAPSNEDITRNGIMKNMFLQLGLYKVPVNIRHGQHCVTISEQESNTTKEVTMWNDIKPLPLLNKKANVDIKNITLKLSETVLTKSVKTNNPAKVQRRHSIPYVLYGPISKIRQTVSNMATSNTQYSNTHSTQDQTMVSTPNMLSQSSTTVTSPNGVQTVFSQHFTPNFLNTSNAHLLNSRNNTSPVNSNTSSPQLIPHTPNNAIVNTATYNSRQEFVPVSNTLINSTNDISQVFRSSGVIMPGVNHRSISRPNNTSPLNRTASSPQIVPDTPNNAIVNTASHNSRHEFLPLSNTSINSTNDISQVFRSSGIIRPGVNHRSISRSNSTSPLNRNASSPQILHTSVNNVTNNSRQEFTRPNTSPLNSNAISPQTVPHILNNSIVNNTTNYSQQEYIPLSITSMNLTNSSSQDFRSGGAVMTDGNHPSFLRSVSNPAVNDCNLTNYNRFSAPPNQKNVQYTYSNSNNQQITTPSLNNQSVILNSLVANGNARQYNNLQQNTLNATSLMPNNNSNNNLSTSSIPYQISALPNNFSSSRPMIRVRSLQELR</sequence>
<dbReference type="Proteomes" id="UP001153709">
    <property type="component" value="Chromosome 8"/>
</dbReference>
<keyword evidence="1" id="KW-0479">Metal-binding</keyword>